<dbReference type="EMBL" id="CP060697">
    <property type="protein sequence ID" value="QNM81763.1"/>
    <property type="molecule type" value="Genomic_DNA"/>
</dbReference>
<sequence length="154" mass="17021">MSFDYFVAVPAKAWPSSIALQQAIDRFEYPVRLRDLSDGNFDAPTRELAVQFEGRPVIIEAEVEEAKDADDPQSLFGYIAQAAVGTFAIQNGDQFLTLTFRSDADEIRAGLYIAAALINGFGGYGFENQTESHGRADFAAQMVREASNENLWID</sequence>
<dbReference type="RefSeq" id="WP_187478719.1">
    <property type="nucleotide sequence ID" value="NZ_CP060697.1"/>
</dbReference>
<evidence type="ECO:0000313" key="1">
    <source>
        <dbReference type="EMBL" id="QNM81763.1"/>
    </source>
</evidence>
<evidence type="ECO:0000313" key="2">
    <source>
        <dbReference type="Proteomes" id="UP000515861"/>
    </source>
</evidence>
<accession>A0A7G9KZG4</accession>
<name>A0A7G9KZG4_9SPHN</name>
<dbReference type="AlphaFoldDB" id="A0A7G9KZG4"/>
<keyword evidence="2" id="KW-1185">Reference proteome</keyword>
<organism evidence="1 2">
    <name type="scientific">Sphingomonas sabuli</name>
    <dbReference type="NCBI Taxonomy" id="2764186"/>
    <lineage>
        <taxon>Bacteria</taxon>
        <taxon>Pseudomonadati</taxon>
        <taxon>Pseudomonadota</taxon>
        <taxon>Alphaproteobacteria</taxon>
        <taxon>Sphingomonadales</taxon>
        <taxon>Sphingomonadaceae</taxon>
        <taxon>Sphingomonas</taxon>
    </lineage>
</organism>
<protein>
    <submittedName>
        <fullName evidence="1">Uncharacterized protein</fullName>
    </submittedName>
</protein>
<dbReference type="KEGG" id="ssau:H8M03_06725"/>
<proteinExistence type="predicted"/>
<dbReference type="Proteomes" id="UP000515861">
    <property type="component" value="Chromosome"/>
</dbReference>
<gene>
    <name evidence="1" type="ORF">H8M03_06725</name>
</gene>
<reference evidence="1 2" key="1">
    <citation type="submission" date="2020-08" db="EMBL/GenBank/DDBJ databases">
        <title>Sphingomonas sp. sand1-3 16S ribosomal RNA gene Genome sequencing and assembly.</title>
        <authorList>
            <person name="Kang M."/>
        </authorList>
    </citation>
    <scope>NUCLEOTIDE SEQUENCE [LARGE SCALE GENOMIC DNA]</scope>
    <source>
        <strain evidence="2">sand1-3</strain>
    </source>
</reference>